<organism evidence="2 3">
    <name type="scientific">Thalassiosira oceanica</name>
    <name type="common">Marine diatom</name>
    <dbReference type="NCBI Taxonomy" id="159749"/>
    <lineage>
        <taxon>Eukaryota</taxon>
        <taxon>Sar</taxon>
        <taxon>Stramenopiles</taxon>
        <taxon>Ochrophyta</taxon>
        <taxon>Bacillariophyta</taxon>
        <taxon>Coscinodiscophyceae</taxon>
        <taxon>Thalassiosirophycidae</taxon>
        <taxon>Thalassiosirales</taxon>
        <taxon>Thalassiosiraceae</taxon>
        <taxon>Thalassiosira</taxon>
    </lineage>
</organism>
<reference evidence="2 3" key="1">
    <citation type="journal article" date="2012" name="Genome Biol.">
        <title>Genome and low-iron response of an oceanic diatom adapted to chronic iron limitation.</title>
        <authorList>
            <person name="Lommer M."/>
            <person name="Specht M."/>
            <person name="Roy A.S."/>
            <person name="Kraemer L."/>
            <person name="Andreson R."/>
            <person name="Gutowska M.A."/>
            <person name="Wolf J."/>
            <person name="Bergner S.V."/>
            <person name="Schilhabel M.B."/>
            <person name="Klostermeier U.C."/>
            <person name="Beiko R.G."/>
            <person name="Rosenstiel P."/>
            <person name="Hippler M."/>
            <person name="Laroche J."/>
        </authorList>
    </citation>
    <scope>NUCLEOTIDE SEQUENCE [LARGE SCALE GENOMIC DNA]</scope>
    <source>
        <strain evidence="2 3">CCMP1005</strain>
    </source>
</reference>
<proteinExistence type="predicted"/>
<evidence type="ECO:0000256" key="1">
    <source>
        <dbReference type="SAM" id="MobiDB-lite"/>
    </source>
</evidence>
<feature type="compositionally biased region" description="Basic and acidic residues" evidence="1">
    <location>
        <begin position="30"/>
        <end position="63"/>
    </location>
</feature>
<accession>K0R620</accession>
<protein>
    <submittedName>
        <fullName evidence="2">Uncharacterized protein</fullName>
    </submittedName>
</protein>
<feature type="compositionally biased region" description="Basic and acidic residues" evidence="1">
    <location>
        <begin position="167"/>
        <end position="181"/>
    </location>
</feature>
<dbReference type="AlphaFoldDB" id="K0R620"/>
<comment type="caution">
    <text evidence="2">The sequence shown here is derived from an EMBL/GenBank/DDBJ whole genome shotgun (WGS) entry which is preliminary data.</text>
</comment>
<evidence type="ECO:0000313" key="2">
    <source>
        <dbReference type="EMBL" id="EJK47379.1"/>
    </source>
</evidence>
<feature type="region of interest" description="Disordered" evidence="1">
    <location>
        <begin position="213"/>
        <end position="256"/>
    </location>
</feature>
<feature type="region of interest" description="Disordered" evidence="1">
    <location>
        <begin position="135"/>
        <end position="181"/>
    </location>
</feature>
<sequence length="268" mass="29087">PAAGGETLRGAPGGHGRGGRPQLRPAVGDAPRRLHEGRRRVPLDRRGRGGLEGEGRGGRGHEEGEGDGELHPSCSFRDVTRSNVFQCVSVPEIHTTSSSVVAQYVNQYLAVAVLAGPICRYIKIQDGRLHQAGAADQSANALGGRSPGNTRRGAADRSRPHRGGNAEAHRAMGHSADRDDGVRLRTGQVPVRAALPRVRPALGVARRRRLATVRRPPRRAREGPAERAPERLRFEARDVQGRRGRRRSQRPGRGEANALNLMRVLHFD</sequence>
<evidence type="ECO:0000313" key="3">
    <source>
        <dbReference type="Proteomes" id="UP000266841"/>
    </source>
</evidence>
<dbReference type="EMBL" id="AGNL01047004">
    <property type="protein sequence ID" value="EJK47379.1"/>
    <property type="molecule type" value="Genomic_DNA"/>
</dbReference>
<dbReference type="Proteomes" id="UP000266841">
    <property type="component" value="Unassembled WGS sequence"/>
</dbReference>
<feature type="region of interest" description="Disordered" evidence="1">
    <location>
        <begin position="1"/>
        <end position="74"/>
    </location>
</feature>
<keyword evidence="3" id="KW-1185">Reference proteome</keyword>
<gene>
    <name evidence="2" type="ORF">THAOC_33902</name>
</gene>
<feature type="non-terminal residue" evidence="2">
    <location>
        <position position="1"/>
    </location>
</feature>
<feature type="compositionally biased region" description="Basic and acidic residues" evidence="1">
    <location>
        <begin position="219"/>
        <end position="241"/>
    </location>
</feature>
<name>K0R620_THAOC</name>